<dbReference type="InterPro" id="IPR002104">
    <property type="entry name" value="Integrase_catalytic"/>
</dbReference>
<evidence type="ECO:0000259" key="4">
    <source>
        <dbReference type="PROSITE" id="PS51898"/>
    </source>
</evidence>
<dbReference type="EMBL" id="SJDL01000026">
    <property type="protein sequence ID" value="TBW52953.1"/>
    <property type="molecule type" value="Genomic_DNA"/>
</dbReference>
<dbReference type="Proteomes" id="UP000313645">
    <property type="component" value="Unassembled WGS sequence"/>
</dbReference>
<sequence length="393" mass="45709">MKVVDRKFTNGERRSILVDASGIPLYYPNLFVTLNVRNRGQSANTVKRINYALKRFMSWQICAGIDVSRRIQDGIEMQRHEVASLMEFLSYSKETRKKLEMGAKLLPASYEYRETKNTIADRKYVSEYIAFLIQRLHPSVQSATIASNTLNSLKKQFCKARARKKEAETDVDEAQFNLIESVVESGSTLNPFKRHKLRNKCIIRLMLDLGLRRGEIANLWVGEIDFGRSVVKVRRKQDDPDDPRPSKPNAKTSERTLHLEPDLKLSLLAYIKERGEQEKSFRHGYLFTTQSGNPVSEKQIYNIVVALRKVKGVGHIYPHLFRHWFNHVLTIRFREEMRKAGITSPADKMTYDARRRSYLNGWSEDSDQQKHYGRQWITELSDEATLERIGQHE</sequence>
<evidence type="ECO:0000256" key="2">
    <source>
        <dbReference type="ARBA" id="ARBA00023172"/>
    </source>
</evidence>
<name>A0ABY1ZHM5_9GAMM</name>
<dbReference type="InterPro" id="IPR011010">
    <property type="entry name" value="DNA_brk_join_enz"/>
</dbReference>
<feature type="domain" description="Tyr recombinase" evidence="4">
    <location>
        <begin position="164"/>
        <end position="387"/>
    </location>
</feature>
<dbReference type="PANTHER" id="PTHR30349">
    <property type="entry name" value="PHAGE INTEGRASE-RELATED"/>
    <property type="match status" value="1"/>
</dbReference>
<evidence type="ECO:0000313" key="5">
    <source>
        <dbReference type="EMBL" id="TBW52953.1"/>
    </source>
</evidence>
<feature type="region of interest" description="Disordered" evidence="3">
    <location>
        <begin position="234"/>
        <end position="255"/>
    </location>
</feature>
<reference evidence="5 6" key="1">
    <citation type="submission" date="2019-02" db="EMBL/GenBank/DDBJ databases">
        <title>Marinobacter halodurans sp. nov., a marine bacterium isolated from sea tidal flat.</title>
        <authorList>
            <person name="Yoo Y."/>
            <person name="Lee D.W."/>
            <person name="Kim B.S."/>
            <person name="Kim J.-J."/>
        </authorList>
    </citation>
    <scope>NUCLEOTIDE SEQUENCE [LARGE SCALE GENOMIC DNA]</scope>
    <source>
        <strain evidence="5 6">YJ-S3-2</strain>
    </source>
</reference>
<comment type="caution">
    <text evidence="5">The sequence shown here is derived from an EMBL/GenBank/DDBJ whole genome shotgun (WGS) entry which is preliminary data.</text>
</comment>
<dbReference type="PANTHER" id="PTHR30349:SF92">
    <property type="entry name" value="SITE-SPECIFIC RECOMBINASE"/>
    <property type="match status" value="1"/>
</dbReference>
<gene>
    <name evidence="5" type="ORF">EZI54_15790</name>
</gene>
<keyword evidence="6" id="KW-1185">Reference proteome</keyword>
<keyword evidence="1" id="KW-0229">DNA integration</keyword>
<protein>
    <submittedName>
        <fullName evidence="5">Site-specific integrase</fullName>
    </submittedName>
</protein>
<dbReference type="Gene3D" id="1.10.443.10">
    <property type="entry name" value="Intergrase catalytic core"/>
    <property type="match status" value="1"/>
</dbReference>
<dbReference type="RefSeq" id="WP_131482844.1">
    <property type="nucleotide sequence ID" value="NZ_SJDL01000026.1"/>
</dbReference>
<organism evidence="5 6">
    <name type="scientific">Marinobacter halodurans</name>
    <dbReference type="NCBI Taxonomy" id="2528979"/>
    <lineage>
        <taxon>Bacteria</taxon>
        <taxon>Pseudomonadati</taxon>
        <taxon>Pseudomonadota</taxon>
        <taxon>Gammaproteobacteria</taxon>
        <taxon>Pseudomonadales</taxon>
        <taxon>Marinobacteraceae</taxon>
        <taxon>Marinobacter</taxon>
    </lineage>
</organism>
<dbReference type="InterPro" id="IPR013762">
    <property type="entry name" value="Integrase-like_cat_sf"/>
</dbReference>
<accession>A0ABY1ZHM5</accession>
<dbReference type="Pfam" id="PF00589">
    <property type="entry name" value="Phage_integrase"/>
    <property type="match status" value="1"/>
</dbReference>
<dbReference type="InterPro" id="IPR050090">
    <property type="entry name" value="Tyrosine_recombinase_XerCD"/>
</dbReference>
<dbReference type="SUPFAM" id="SSF56349">
    <property type="entry name" value="DNA breaking-rejoining enzymes"/>
    <property type="match status" value="1"/>
</dbReference>
<feature type="compositionally biased region" description="Basic and acidic residues" evidence="3">
    <location>
        <begin position="236"/>
        <end position="245"/>
    </location>
</feature>
<evidence type="ECO:0000256" key="3">
    <source>
        <dbReference type="SAM" id="MobiDB-lite"/>
    </source>
</evidence>
<evidence type="ECO:0000256" key="1">
    <source>
        <dbReference type="ARBA" id="ARBA00022908"/>
    </source>
</evidence>
<keyword evidence="2" id="KW-0233">DNA recombination</keyword>
<proteinExistence type="predicted"/>
<dbReference type="PROSITE" id="PS51898">
    <property type="entry name" value="TYR_RECOMBINASE"/>
    <property type="match status" value="1"/>
</dbReference>
<evidence type="ECO:0000313" key="6">
    <source>
        <dbReference type="Proteomes" id="UP000313645"/>
    </source>
</evidence>
<dbReference type="CDD" id="cd00397">
    <property type="entry name" value="DNA_BRE_C"/>
    <property type="match status" value="1"/>
</dbReference>